<keyword evidence="2" id="KW-0732">Signal</keyword>
<dbReference type="InterPro" id="IPR050855">
    <property type="entry name" value="NDM-1-like"/>
</dbReference>
<proteinExistence type="inferred from homology"/>
<comment type="caution">
    <text evidence="4">The sequence shown here is derived from an EMBL/GenBank/DDBJ whole genome shotgun (WGS) entry which is preliminary data.</text>
</comment>
<accession>A0ABW1Z9E9</accession>
<dbReference type="Proteomes" id="UP001596391">
    <property type="component" value="Unassembled WGS sequence"/>
</dbReference>
<feature type="domain" description="Metallo-beta-lactamase" evidence="3">
    <location>
        <begin position="51"/>
        <end position="243"/>
    </location>
</feature>
<dbReference type="SMART" id="SM00849">
    <property type="entry name" value="Lactamase_B"/>
    <property type="match status" value="1"/>
</dbReference>
<dbReference type="RefSeq" id="WP_263372033.1">
    <property type="nucleotide sequence ID" value="NZ_JAGSYD010000003.1"/>
</dbReference>
<keyword evidence="5" id="KW-1185">Reference proteome</keyword>
<name>A0ABW1Z9E9_9BACT</name>
<gene>
    <name evidence="4" type="ORF">ACFQBQ_08805</name>
</gene>
<sequence length="315" mass="34372">MKRLTLFPLVASLVVSGALAQTTSRNPHEWHMRATDAPVRISEHVWEYKGNPNIAIIVGARAAMVVDTGMGPKYGAMAAGFAAKLAPGKRLYLTTTHFHPEHAAGDSGFPANTLLIRNDVQQAQVEHDGMAMVKFFMDKSAENRDLLKDVKFRTPDVTFHTEARVDLGGGVTVRLLWLGPAHTEGDELIFVDPDATLVSGDVVQNKTIPIIFTQIGKGGTPSTWIKVVDKLEALHAKHVVPDHSEPGDGSLVVAERDLLDEIRSAALVARKNNMPAEKAGADISAKLKQEHPDWFSTDVSDFVKKVYQDPDTSLM</sequence>
<dbReference type="PANTHER" id="PTHR42951:SF4">
    <property type="entry name" value="ACYL-COENZYME A THIOESTERASE MBLAC2"/>
    <property type="match status" value="1"/>
</dbReference>
<dbReference type="EMBL" id="JBHSWI010000001">
    <property type="protein sequence ID" value="MFC6645678.1"/>
    <property type="molecule type" value="Genomic_DNA"/>
</dbReference>
<dbReference type="InterPro" id="IPR036866">
    <property type="entry name" value="RibonucZ/Hydroxyglut_hydro"/>
</dbReference>
<protein>
    <submittedName>
        <fullName evidence="4">MBL fold metallo-hydrolase</fullName>
    </submittedName>
</protein>
<dbReference type="Gene3D" id="3.60.15.10">
    <property type="entry name" value="Ribonuclease Z/Hydroxyacylglutathione hydrolase-like"/>
    <property type="match status" value="1"/>
</dbReference>
<dbReference type="PANTHER" id="PTHR42951">
    <property type="entry name" value="METALLO-BETA-LACTAMASE DOMAIN-CONTAINING"/>
    <property type="match status" value="1"/>
</dbReference>
<evidence type="ECO:0000256" key="2">
    <source>
        <dbReference type="SAM" id="SignalP"/>
    </source>
</evidence>
<feature type="chain" id="PRO_5046753747" evidence="2">
    <location>
        <begin position="21"/>
        <end position="315"/>
    </location>
</feature>
<evidence type="ECO:0000256" key="1">
    <source>
        <dbReference type="ARBA" id="ARBA00005250"/>
    </source>
</evidence>
<reference evidence="5" key="1">
    <citation type="journal article" date="2019" name="Int. J. Syst. Evol. Microbiol.">
        <title>The Global Catalogue of Microorganisms (GCM) 10K type strain sequencing project: providing services to taxonomists for standard genome sequencing and annotation.</title>
        <authorList>
            <consortium name="The Broad Institute Genomics Platform"/>
            <consortium name="The Broad Institute Genome Sequencing Center for Infectious Disease"/>
            <person name="Wu L."/>
            <person name="Ma J."/>
        </authorList>
    </citation>
    <scope>NUCLEOTIDE SEQUENCE [LARGE SCALE GENOMIC DNA]</scope>
    <source>
        <strain evidence="5">CGMCC 1.16026</strain>
    </source>
</reference>
<dbReference type="Pfam" id="PF00753">
    <property type="entry name" value="Lactamase_B"/>
    <property type="match status" value="1"/>
</dbReference>
<evidence type="ECO:0000313" key="5">
    <source>
        <dbReference type="Proteomes" id="UP001596391"/>
    </source>
</evidence>
<feature type="signal peptide" evidence="2">
    <location>
        <begin position="1"/>
        <end position="20"/>
    </location>
</feature>
<evidence type="ECO:0000313" key="4">
    <source>
        <dbReference type="EMBL" id="MFC6645678.1"/>
    </source>
</evidence>
<comment type="similarity">
    <text evidence="1">Belongs to the metallo-beta-lactamase superfamily. Class-B beta-lactamase family.</text>
</comment>
<evidence type="ECO:0000259" key="3">
    <source>
        <dbReference type="SMART" id="SM00849"/>
    </source>
</evidence>
<organism evidence="4 5">
    <name type="scientific">Granulicella cerasi</name>
    <dbReference type="NCBI Taxonomy" id="741063"/>
    <lineage>
        <taxon>Bacteria</taxon>
        <taxon>Pseudomonadati</taxon>
        <taxon>Acidobacteriota</taxon>
        <taxon>Terriglobia</taxon>
        <taxon>Terriglobales</taxon>
        <taxon>Acidobacteriaceae</taxon>
        <taxon>Granulicella</taxon>
    </lineage>
</organism>
<dbReference type="SUPFAM" id="SSF56281">
    <property type="entry name" value="Metallo-hydrolase/oxidoreductase"/>
    <property type="match status" value="1"/>
</dbReference>
<dbReference type="InterPro" id="IPR001279">
    <property type="entry name" value="Metallo-B-lactamas"/>
</dbReference>